<reference evidence="1" key="1">
    <citation type="submission" date="2022-02" db="EMBL/GenBank/DDBJ databases">
        <title>Plant Genome Project.</title>
        <authorList>
            <person name="Zhang R.-G."/>
        </authorList>
    </citation>
    <scope>NUCLEOTIDE SEQUENCE</scope>
    <source>
        <strain evidence="1">AT1</strain>
    </source>
</reference>
<comment type="caution">
    <text evidence="1">The sequence shown here is derived from an EMBL/GenBank/DDBJ whole genome shotgun (WGS) entry which is preliminary data.</text>
</comment>
<dbReference type="Proteomes" id="UP001062846">
    <property type="component" value="Chromosome 10"/>
</dbReference>
<evidence type="ECO:0000313" key="1">
    <source>
        <dbReference type="EMBL" id="KAI8535114.1"/>
    </source>
</evidence>
<gene>
    <name evidence="1" type="ORF">RHMOL_Rhmol10G0150100</name>
</gene>
<sequence length="466" mass="53265">MSMRMCYKHEAEELKCFSKTGEDLLLQIMAEATQEGSAEGFIELIMNFTPGLDAGLYGLASISVVLNALNTASGKPTAAATTDDDDATTTMLLLRRGDDHEDDLLRLCESQIDSQKKKGRERREGEPVDLRFTKAEKIVFVVVASSEEHRRCRVVVAGGSSSFYNRNKRRKKKKTKRERGVPTSWSSSYERERGSELRRQQQIRSDIRSQMGHGEFVDLRFTMIKWGMGVIADGLTFGKLAFLAYCNGTKVEVFRGNQCTIDDFREHVFKCATSRDIYMVSLFDRAHFKQNRGSHITPIGAYHVGRDLVHLMDVSCFGYRFFWIPLTLLWEAMTSSDKATGNSTGFMVLSRLPHDPCVRYTLILSCGKTGFDYSSHEARHRLQGHPDRNISSTRYKRDSTEPPEDLSRPNVNSRTESSCKANRSETRRRTHNRALEYRNTSRMMQMDRRARFLKLHANFQKQIPTA</sequence>
<evidence type="ECO:0000313" key="2">
    <source>
        <dbReference type="Proteomes" id="UP001062846"/>
    </source>
</evidence>
<organism evidence="1 2">
    <name type="scientific">Rhododendron molle</name>
    <name type="common">Chinese azalea</name>
    <name type="synonym">Azalea mollis</name>
    <dbReference type="NCBI Taxonomy" id="49168"/>
    <lineage>
        <taxon>Eukaryota</taxon>
        <taxon>Viridiplantae</taxon>
        <taxon>Streptophyta</taxon>
        <taxon>Embryophyta</taxon>
        <taxon>Tracheophyta</taxon>
        <taxon>Spermatophyta</taxon>
        <taxon>Magnoliopsida</taxon>
        <taxon>eudicotyledons</taxon>
        <taxon>Gunneridae</taxon>
        <taxon>Pentapetalae</taxon>
        <taxon>asterids</taxon>
        <taxon>Ericales</taxon>
        <taxon>Ericaceae</taxon>
        <taxon>Ericoideae</taxon>
        <taxon>Rhodoreae</taxon>
        <taxon>Rhododendron</taxon>
    </lineage>
</organism>
<accession>A0ACC0M3F0</accession>
<protein>
    <submittedName>
        <fullName evidence="1">Uncharacterized protein</fullName>
    </submittedName>
</protein>
<dbReference type="EMBL" id="CM046397">
    <property type="protein sequence ID" value="KAI8535114.1"/>
    <property type="molecule type" value="Genomic_DNA"/>
</dbReference>
<name>A0ACC0M3F0_RHOML</name>
<keyword evidence="2" id="KW-1185">Reference proteome</keyword>
<proteinExistence type="predicted"/>